<dbReference type="Gene3D" id="2.60.120.480">
    <property type="entry name" value="Ureidoglycolate hydrolase"/>
    <property type="match status" value="1"/>
</dbReference>
<evidence type="ECO:0008006" key="6">
    <source>
        <dbReference type="Google" id="ProtNLM"/>
    </source>
</evidence>
<dbReference type="InterPro" id="IPR007247">
    <property type="entry name" value="Ureidogly_lyase"/>
</dbReference>
<comment type="catalytic activity">
    <reaction evidence="4">
        <text>(S)-ureidoglycolate = urea + glyoxylate</text>
        <dbReference type="Rhea" id="RHEA:11304"/>
        <dbReference type="ChEBI" id="CHEBI:16199"/>
        <dbReference type="ChEBI" id="CHEBI:36655"/>
        <dbReference type="ChEBI" id="CHEBI:57296"/>
        <dbReference type="EC" id="4.3.2.3"/>
    </reaction>
</comment>
<sequence>MRKEKVRELTLESFARYGSFANMVNPQAEKLGAEPIEFYRDMVQLDMGSRTIASFSTCRVCRRPPVVDVTEFHNGTAEGVLPLDADILIHVGPATPVGEVPLDRIEIFRVPKGTFVSLHPGVWHHAPFAYNTDVANVLIVLPERTYAIDCHVTEIAEKDRIEIG</sequence>
<dbReference type="EMBL" id="BARS01003620">
    <property type="protein sequence ID" value="GAF84777.1"/>
    <property type="molecule type" value="Genomic_DNA"/>
</dbReference>
<comment type="caution">
    <text evidence="5">The sequence shown here is derived from an EMBL/GenBank/DDBJ whole genome shotgun (WGS) entry which is preliminary data.</text>
</comment>
<dbReference type="GO" id="GO:0004848">
    <property type="term" value="F:ureidoglycolate hydrolase activity"/>
    <property type="evidence" value="ECO:0007669"/>
    <property type="project" value="InterPro"/>
</dbReference>
<proteinExistence type="predicted"/>
<accession>X0T9A6</accession>
<dbReference type="GO" id="GO:0006144">
    <property type="term" value="P:purine nucleobase metabolic process"/>
    <property type="evidence" value="ECO:0007669"/>
    <property type="project" value="UniProtKB-KW"/>
</dbReference>
<dbReference type="InterPro" id="IPR011051">
    <property type="entry name" value="RmlC_Cupin_sf"/>
</dbReference>
<dbReference type="GO" id="GO:0050385">
    <property type="term" value="F:ureidoglycolate lyase activity"/>
    <property type="evidence" value="ECO:0007669"/>
    <property type="project" value="UniProtKB-EC"/>
</dbReference>
<dbReference type="GO" id="GO:0000256">
    <property type="term" value="P:allantoin catabolic process"/>
    <property type="evidence" value="ECO:0007669"/>
    <property type="project" value="InterPro"/>
</dbReference>
<dbReference type="SUPFAM" id="SSF51182">
    <property type="entry name" value="RmlC-like cupins"/>
    <property type="match status" value="1"/>
</dbReference>
<gene>
    <name evidence="5" type="ORF">S01H1_07017</name>
</gene>
<comment type="subunit">
    <text evidence="1">Homodimer.</text>
</comment>
<keyword evidence="2" id="KW-0659">Purine metabolism</keyword>
<evidence type="ECO:0000313" key="5">
    <source>
        <dbReference type="EMBL" id="GAF84777.1"/>
    </source>
</evidence>
<dbReference type="Pfam" id="PF04115">
    <property type="entry name" value="Ureidogly_lyase"/>
    <property type="match status" value="1"/>
</dbReference>
<organism evidence="5">
    <name type="scientific">marine sediment metagenome</name>
    <dbReference type="NCBI Taxonomy" id="412755"/>
    <lineage>
        <taxon>unclassified sequences</taxon>
        <taxon>metagenomes</taxon>
        <taxon>ecological metagenomes</taxon>
    </lineage>
</organism>
<keyword evidence="3" id="KW-0456">Lyase</keyword>
<dbReference type="AlphaFoldDB" id="X0T9A6"/>
<protein>
    <recommendedName>
        <fullName evidence="6">Ureidoglycolate hydrolase</fullName>
    </recommendedName>
</protein>
<evidence type="ECO:0000256" key="2">
    <source>
        <dbReference type="ARBA" id="ARBA00022631"/>
    </source>
</evidence>
<name>X0T9A6_9ZZZZ</name>
<evidence type="ECO:0000256" key="1">
    <source>
        <dbReference type="ARBA" id="ARBA00011738"/>
    </source>
</evidence>
<dbReference type="InterPro" id="IPR024060">
    <property type="entry name" value="Ureidoglycolate_lyase_dom_sf"/>
</dbReference>
<reference evidence="5" key="1">
    <citation type="journal article" date="2014" name="Front. Microbiol.">
        <title>High frequency of phylogenetically diverse reductive dehalogenase-homologous genes in deep subseafloor sedimentary metagenomes.</title>
        <authorList>
            <person name="Kawai M."/>
            <person name="Futagami T."/>
            <person name="Toyoda A."/>
            <person name="Takaki Y."/>
            <person name="Nishi S."/>
            <person name="Hori S."/>
            <person name="Arai W."/>
            <person name="Tsubouchi T."/>
            <person name="Morono Y."/>
            <person name="Uchiyama I."/>
            <person name="Ito T."/>
            <person name="Fujiyama A."/>
            <person name="Inagaki F."/>
            <person name="Takami H."/>
        </authorList>
    </citation>
    <scope>NUCLEOTIDE SEQUENCE</scope>
    <source>
        <strain evidence="5">Expedition CK06-06</strain>
    </source>
</reference>
<evidence type="ECO:0000256" key="4">
    <source>
        <dbReference type="ARBA" id="ARBA00047684"/>
    </source>
</evidence>
<evidence type="ECO:0000256" key="3">
    <source>
        <dbReference type="ARBA" id="ARBA00023239"/>
    </source>
</evidence>